<dbReference type="PANTHER" id="PTHR11972">
    <property type="entry name" value="NADPH OXIDASE"/>
    <property type="match status" value="1"/>
</dbReference>
<reference evidence="4" key="2">
    <citation type="journal article" date="2022" name="Hortic Res">
        <title>The genome of Dioscorea zingiberensis sheds light on the biosynthesis, origin and evolution of the medicinally important diosgenin saponins.</title>
        <authorList>
            <person name="Li Y."/>
            <person name="Tan C."/>
            <person name="Li Z."/>
            <person name="Guo J."/>
            <person name="Li S."/>
            <person name="Chen X."/>
            <person name="Wang C."/>
            <person name="Dai X."/>
            <person name="Yang H."/>
            <person name="Song W."/>
            <person name="Hou L."/>
            <person name="Xu J."/>
            <person name="Tong Z."/>
            <person name="Xu A."/>
            <person name="Yuan X."/>
            <person name="Wang W."/>
            <person name="Yang Q."/>
            <person name="Chen L."/>
            <person name="Sun Z."/>
            <person name="Wang K."/>
            <person name="Pan B."/>
            <person name="Chen J."/>
            <person name="Bao Y."/>
            <person name="Liu F."/>
            <person name="Qi X."/>
            <person name="Gang D.R."/>
            <person name="Wen J."/>
            <person name="Li J."/>
        </authorList>
    </citation>
    <scope>NUCLEOTIDE SEQUENCE</scope>
    <source>
        <strain evidence="4">Dzin_1.0</strain>
    </source>
</reference>
<evidence type="ECO:0000256" key="2">
    <source>
        <dbReference type="SAM" id="MobiDB-lite"/>
    </source>
</evidence>
<evidence type="ECO:0000313" key="4">
    <source>
        <dbReference type="EMBL" id="KAJ0963168.1"/>
    </source>
</evidence>
<dbReference type="PANTHER" id="PTHR11972:SF153">
    <property type="entry name" value="SUPEROXIDE-GENERATING NADPH OXIDASE HEAVY CHAIN SUBUNIT A"/>
    <property type="match status" value="1"/>
</dbReference>
<sequence>MRERQNVTPNQENVGSPVVHRPSSHAGSSGNRLSFSDTTLQLGKQLVDRFMRTLYLTNNSIDNNVKCSANKLFRLKEQTREYVALIMEELDPERLGYIELWQLETLLLQKDTYLNYSQTLSYTSQALSQNLPAFHRRGPIHKLGSKVHYFLEENWKRLWVLMLWVGAMAWLFLWKFMQYRNRLTDQGGACDVGRSGAGEHAAPIQRIRTGTLMTWKKTMFRWWHQALFGGSNIALH</sequence>
<keyword evidence="3" id="KW-0812">Transmembrane</keyword>
<comment type="caution">
    <text evidence="4">The sequence shown here is derived from an EMBL/GenBank/DDBJ whole genome shotgun (WGS) entry which is preliminary data.</text>
</comment>
<evidence type="ECO:0000256" key="3">
    <source>
        <dbReference type="SAM" id="Phobius"/>
    </source>
</evidence>
<dbReference type="AlphaFoldDB" id="A0A9D5H4N2"/>
<dbReference type="OrthoDB" id="787003at2759"/>
<gene>
    <name evidence="4" type="ORF">J5N97_028290</name>
</gene>
<name>A0A9D5H4N2_9LILI</name>
<feature type="region of interest" description="Disordered" evidence="2">
    <location>
        <begin position="1"/>
        <end position="32"/>
    </location>
</feature>
<reference evidence="4" key="1">
    <citation type="submission" date="2021-03" db="EMBL/GenBank/DDBJ databases">
        <authorList>
            <person name="Li Z."/>
            <person name="Yang C."/>
        </authorList>
    </citation>
    <scope>NUCLEOTIDE SEQUENCE</scope>
    <source>
        <strain evidence="4">Dzin_1.0</strain>
        <tissue evidence="4">Leaf</tissue>
    </source>
</reference>
<keyword evidence="1" id="KW-0560">Oxidoreductase</keyword>
<protein>
    <submittedName>
        <fullName evidence="4">Uncharacterized protein</fullName>
    </submittedName>
</protein>
<feature type="transmembrane region" description="Helical" evidence="3">
    <location>
        <begin position="158"/>
        <end position="177"/>
    </location>
</feature>
<keyword evidence="5" id="KW-1185">Reference proteome</keyword>
<dbReference type="Proteomes" id="UP001085076">
    <property type="component" value="Miscellaneous, Linkage group lg09"/>
</dbReference>
<organism evidence="4 5">
    <name type="scientific">Dioscorea zingiberensis</name>
    <dbReference type="NCBI Taxonomy" id="325984"/>
    <lineage>
        <taxon>Eukaryota</taxon>
        <taxon>Viridiplantae</taxon>
        <taxon>Streptophyta</taxon>
        <taxon>Embryophyta</taxon>
        <taxon>Tracheophyta</taxon>
        <taxon>Spermatophyta</taxon>
        <taxon>Magnoliopsida</taxon>
        <taxon>Liliopsida</taxon>
        <taxon>Dioscoreales</taxon>
        <taxon>Dioscoreaceae</taxon>
        <taxon>Dioscorea</taxon>
    </lineage>
</organism>
<dbReference type="GO" id="GO:0005886">
    <property type="term" value="C:plasma membrane"/>
    <property type="evidence" value="ECO:0007669"/>
    <property type="project" value="TreeGrafter"/>
</dbReference>
<proteinExistence type="predicted"/>
<dbReference type="EMBL" id="JAGGNH010000009">
    <property type="protein sequence ID" value="KAJ0963168.1"/>
    <property type="molecule type" value="Genomic_DNA"/>
</dbReference>
<keyword evidence="3" id="KW-0472">Membrane</keyword>
<dbReference type="InterPro" id="IPR050369">
    <property type="entry name" value="RBOH/FRE"/>
</dbReference>
<evidence type="ECO:0000256" key="1">
    <source>
        <dbReference type="ARBA" id="ARBA00023002"/>
    </source>
</evidence>
<keyword evidence="3" id="KW-1133">Transmembrane helix</keyword>
<accession>A0A9D5H4N2</accession>
<evidence type="ECO:0000313" key="5">
    <source>
        <dbReference type="Proteomes" id="UP001085076"/>
    </source>
</evidence>
<dbReference type="GO" id="GO:0016174">
    <property type="term" value="F:NAD(P)H oxidase H2O2-forming activity"/>
    <property type="evidence" value="ECO:0007669"/>
    <property type="project" value="TreeGrafter"/>
</dbReference>
<feature type="compositionally biased region" description="Polar residues" evidence="2">
    <location>
        <begin position="1"/>
        <end position="14"/>
    </location>
</feature>